<evidence type="ECO:0000313" key="2">
    <source>
        <dbReference type="Proteomes" id="UP000757232"/>
    </source>
</evidence>
<sequence length="713" mass="82614">MKFSSNAAYSFWKRFFHNNESRLLLLPEDVLVDEIFKWLSVRDIVRLRQVRGILLSKYTKRFNKLPLSYQVCRALALLTKKPAIWKRFLPYVNQIQQPLAPLPPTIAYSLSNLTGHEMETVVTRAISYDMTWKRKQIECRDTFSVFAHYHVEEMVLLPGGHFLVMSVKSFDDQYGIVIWSLEHRATRKPALLAFRHTDVKAYGLTAKYMAIDGFRSLVIAFLTKKHKDPSDRRHIPETFEMGGREDPEDPYMPIKYECTVVCVSLTVLDYLNDRRVGPMTDQFDERIKHTAISFVKAKTGSWLTLARIRTGSQLGVVSLDILDESPFVCVVKRPDKIVFQLLTSSVEDSERSILECTRYPEYLMNRHSIWNFRVLPDQNRVLVVRNIEKRPNIDMKNDHLAIELFQIPQPYETLVTEATAVRILTLRQYVNVQISDLQRTVPSKEDDSITPNLRLHRRPQPLSIFLRTETGMTHRSLWPIQKPVRGHSTETCFIYDPAHCRHIVFGDQRDGILNEEMDDSNDGMDDEDEGRRKLRRRKNYAMRFIPGARRAFVYAIPRDYRSTEPPITACWGFQYNMKDRTIYLGDQNDDDDIDLLETDVPDSPLSAASTLADDLDVPYYPGLDVPPLSMERTTMLGPVKLPENLRDKLLQGVSGVSFDEDSGRVVFATKKDNRLHVVDFARTRRRDTDDNRHNAIMDEEFGYEDSMEGVEAS</sequence>
<gene>
    <name evidence="1" type="ORF">A7U60_g3785</name>
</gene>
<keyword evidence="2" id="KW-1185">Reference proteome</keyword>
<proteinExistence type="predicted"/>
<dbReference type="Proteomes" id="UP000757232">
    <property type="component" value="Unassembled WGS sequence"/>
</dbReference>
<evidence type="ECO:0008006" key="3">
    <source>
        <dbReference type="Google" id="ProtNLM"/>
    </source>
</evidence>
<evidence type="ECO:0000313" key="1">
    <source>
        <dbReference type="EMBL" id="OCB88978.1"/>
    </source>
</evidence>
<dbReference type="OrthoDB" id="3219396at2759"/>
<accession>A0A9Q5HZN6</accession>
<dbReference type="CDD" id="cd09917">
    <property type="entry name" value="F-box_SF"/>
    <property type="match status" value="1"/>
</dbReference>
<organism evidence="1 2">
    <name type="scientific">Sanghuangporus baumii</name>
    <name type="common">Phellinus baumii</name>
    <dbReference type="NCBI Taxonomy" id="108892"/>
    <lineage>
        <taxon>Eukaryota</taxon>
        <taxon>Fungi</taxon>
        <taxon>Dikarya</taxon>
        <taxon>Basidiomycota</taxon>
        <taxon>Agaricomycotina</taxon>
        <taxon>Agaricomycetes</taxon>
        <taxon>Hymenochaetales</taxon>
        <taxon>Hymenochaetaceae</taxon>
        <taxon>Sanghuangporus</taxon>
    </lineage>
</organism>
<comment type="caution">
    <text evidence="1">The sequence shown here is derived from an EMBL/GenBank/DDBJ whole genome shotgun (WGS) entry which is preliminary data.</text>
</comment>
<protein>
    <recommendedName>
        <fullName evidence="3">F-box domain-containing protein</fullName>
    </recommendedName>
</protein>
<dbReference type="EMBL" id="LNZH02000166">
    <property type="protein sequence ID" value="OCB88978.1"/>
    <property type="molecule type" value="Genomic_DNA"/>
</dbReference>
<dbReference type="InterPro" id="IPR036047">
    <property type="entry name" value="F-box-like_dom_sf"/>
</dbReference>
<reference evidence="1" key="1">
    <citation type="submission" date="2016-06" db="EMBL/GenBank/DDBJ databases">
        <title>Draft Genome sequence of the fungus Inonotus baumii.</title>
        <authorList>
            <person name="Zhu H."/>
            <person name="Lin W."/>
        </authorList>
    </citation>
    <scope>NUCLEOTIDE SEQUENCE</scope>
    <source>
        <strain evidence="1">821</strain>
    </source>
</reference>
<dbReference type="AlphaFoldDB" id="A0A9Q5HZN6"/>
<dbReference type="SUPFAM" id="SSF81383">
    <property type="entry name" value="F-box domain"/>
    <property type="match status" value="1"/>
</dbReference>
<name>A0A9Q5HZN6_SANBA</name>